<dbReference type="Pfam" id="PF25358">
    <property type="entry name" value="PH_fung_RdRP"/>
    <property type="match status" value="1"/>
</dbReference>
<evidence type="ECO:0000259" key="4">
    <source>
        <dbReference type="Pfam" id="PF25358"/>
    </source>
</evidence>
<dbReference type="Proteomes" id="UP000754883">
    <property type="component" value="Unassembled WGS sequence"/>
</dbReference>
<dbReference type="GO" id="GO:0003968">
    <property type="term" value="F:RNA-directed RNA polymerase activity"/>
    <property type="evidence" value="ECO:0007669"/>
    <property type="project" value="UniProtKB-KW"/>
</dbReference>
<feature type="domain" description="RdRP-like PH" evidence="4">
    <location>
        <begin position="130"/>
        <end position="274"/>
    </location>
</feature>
<comment type="caution">
    <text evidence="5">The sequence shown here is derived from an EMBL/GenBank/DDBJ whole genome shotgun (WGS) entry which is preliminary data.</text>
</comment>
<dbReference type="InterPro" id="IPR007855">
    <property type="entry name" value="RDRP"/>
</dbReference>
<proteinExistence type="inferred from homology"/>
<keyword evidence="1" id="KW-0548">Nucleotidyltransferase</keyword>
<comment type="similarity">
    <text evidence="1">Belongs to the RdRP family.</text>
</comment>
<keyword evidence="1" id="KW-0694">RNA-binding</keyword>
<dbReference type="GO" id="GO:0003723">
    <property type="term" value="F:RNA binding"/>
    <property type="evidence" value="ECO:0007669"/>
    <property type="project" value="UniProtKB-KW"/>
</dbReference>
<dbReference type="GO" id="GO:0031380">
    <property type="term" value="C:nuclear RNA-directed RNA polymerase complex"/>
    <property type="evidence" value="ECO:0007669"/>
    <property type="project" value="TreeGrafter"/>
</dbReference>
<dbReference type="AlphaFoldDB" id="A0A9N9USR6"/>
<feature type="compositionally biased region" description="Polar residues" evidence="2">
    <location>
        <begin position="123"/>
        <end position="132"/>
    </location>
</feature>
<keyword evidence="6" id="KW-1185">Reference proteome</keyword>
<gene>
    <name evidence="5" type="ORF">CBYS24578_00001788</name>
</gene>
<dbReference type="Pfam" id="PF05183">
    <property type="entry name" value="RdRP"/>
    <property type="match status" value="1"/>
</dbReference>
<name>A0A9N9USR6_9HYPO</name>
<evidence type="ECO:0000256" key="1">
    <source>
        <dbReference type="RuleBase" id="RU363098"/>
    </source>
</evidence>
<dbReference type="EC" id="2.7.7.48" evidence="1"/>
<evidence type="ECO:0000313" key="6">
    <source>
        <dbReference type="Proteomes" id="UP000754883"/>
    </source>
</evidence>
<accession>A0A9N9USR6</accession>
<sequence>MEVFLTKLPPINEDQLKKELKPHLEALGISEYYCSKARGKNIAWVTFIDASDGSKFLQRHGESLPSNGGSAFFRTSSCRLLIANSPVSAKKSSRQLDEKFLSHLKLEQKRRAEKAKKADRKNQPATDPSSFTVSSVACGKNIFVQKDSQLSFVSQTSTSTSCSAKITRRALIVGSHTDGFRIDTPYNIIQDFIVARQCQKITLVLAEAPKFYESVRNLTVDAYAEPIYRRGWVRETHCSKLPGHTRCVAQCLVYQFQVVDQDFERLVRRWKTQNYVSITRYDLLAELYTGIPGDFYSSWMKAFESKLFDPRRHRGLPFPFLFQVQGLVWNNYLHPSDGHRMLKGMIKAIRVCREKGADLPFSVESMKRLRQRIPYPCPGIEPEELDVSGLLGIISDDEKIPYVSKGGTPQGECYRTSLPPDQAWVMRAIVTPTRILLDGPDPESKNQILRKYSHHAEYFLRCSFCDEDGQDLAFNPNVSNDRIYDRYKEVMRAGIQIADRRYMFLGFSHSSLRAHSVWFMAPFLDDKLGLQSCGSVIRGLGDFDAIRVPAKCAARIGQAFSETPFSVPVSSLGIGSYSIPDVKSKDGSRVFSDGVGTISAEAMELFWDYLPAQLKSTAPTCFQIRWAGAKGMLALDSRLKGKIFCIRDESMRKFISSDVAEMGICDTSSRPLRLWLNRPMIKILEDMGTNPEWFLELQKKELENLRAVTVDIAKTSAFLRQQSIATPMGFPSFLKHLSGIDIDYRDDDLMRAVVENVVLRELRLLKHKARIPVNKGVTLFGIMDETGFLKENEVYVTFDNSQEKISRLPREGRVLVTRSPALHPGDIQLVQLASPPEDSPLQDLQNCIVFSQHGDRDLPSKLSGGDLDGDLYNVIWDSEAMPKRTFGPADYPRVAAPTLDRPVTSRDIIDFFINFMKTDILGLIATRHLTMADYNAEGTMSPECLSLAALHSTAVDSSKTGIPVDNRSLPKAPKFRPDFLSPVTPLKVYDIGQVELNEEDDDDDDDDGMGVFKHRYYESKKILGRLYRSVDEKKIWAEDVKRHDKVEGGDIWEGLLSIPKTLVWKNNLDVDYKRQSDKAWEIRNMYESSVSDLMYQFSENPRRPISEVEVFCGFILERHGKQTRRQRDMSSKLHEEIDRTMSWIVKMMQGPEGDEGEDSVARQKDVLELCWACLVVGCAEDNEGMKSEYTVGGLKSFKILAAGCIFKQLELFLSMIPQDGKETATGGFVGVRGGSGGKKVTLPLR</sequence>
<dbReference type="OrthoDB" id="6513042at2759"/>
<reference evidence="5" key="1">
    <citation type="submission" date="2021-10" db="EMBL/GenBank/DDBJ databases">
        <authorList>
            <person name="Piombo E."/>
        </authorList>
    </citation>
    <scope>NUCLEOTIDE SEQUENCE</scope>
</reference>
<evidence type="ECO:0000256" key="2">
    <source>
        <dbReference type="SAM" id="MobiDB-lite"/>
    </source>
</evidence>
<evidence type="ECO:0000313" key="5">
    <source>
        <dbReference type="EMBL" id="CAH0001997.1"/>
    </source>
</evidence>
<evidence type="ECO:0000259" key="3">
    <source>
        <dbReference type="Pfam" id="PF05183"/>
    </source>
</evidence>
<comment type="catalytic activity">
    <reaction evidence="1">
        <text>RNA(n) + a ribonucleoside 5'-triphosphate = RNA(n+1) + diphosphate</text>
        <dbReference type="Rhea" id="RHEA:21248"/>
        <dbReference type="Rhea" id="RHEA-COMP:14527"/>
        <dbReference type="Rhea" id="RHEA-COMP:17342"/>
        <dbReference type="ChEBI" id="CHEBI:33019"/>
        <dbReference type="ChEBI" id="CHEBI:61557"/>
        <dbReference type="ChEBI" id="CHEBI:140395"/>
        <dbReference type="EC" id="2.7.7.48"/>
    </reaction>
</comment>
<dbReference type="InterPro" id="IPR057596">
    <property type="entry name" value="RDRP_core"/>
</dbReference>
<dbReference type="GO" id="GO:0030422">
    <property type="term" value="P:siRNA processing"/>
    <property type="evidence" value="ECO:0007669"/>
    <property type="project" value="TreeGrafter"/>
</dbReference>
<dbReference type="PANTHER" id="PTHR23079:SF17">
    <property type="entry name" value="RNA-DEPENDENT RNA POLYMERASE"/>
    <property type="match status" value="1"/>
</dbReference>
<feature type="domain" description="RDRP core" evidence="3">
    <location>
        <begin position="430"/>
        <end position="1030"/>
    </location>
</feature>
<dbReference type="PANTHER" id="PTHR23079">
    <property type="entry name" value="RNA-DEPENDENT RNA POLYMERASE"/>
    <property type="match status" value="1"/>
</dbReference>
<keyword evidence="1" id="KW-0696">RNA-directed RNA polymerase</keyword>
<protein>
    <recommendedName>
        <fullName evidence="1">RNA-dependent RNA polymerase</fullName>
        <ecNumber evidence="1">2.7.7.48</ecNumber>
    </recommendedName>
</protein>
<organism evidence="5 6">
    <name type="scientific">Clonostachys byssicola</name>
    <dbReference type="NCBI Taxonomy" id="160290"/>
    <lineage>
        <taxon>Eukaryota</taxon>
        <taxon>Fungi</taxon>
        <taxon>Dikarya</taxon>
        <taxon>Ascomycota</taxon>
        <taxon>Pezizomycotina</taxon>
        <taxon>Sordariomycetes</taxon>
        <taxon>Hypocreomycetidae</taxon>
        <taxon>Hypocreales</taxon>
        <taxon>Bionectriaceae</taxon>
        <taxon>Clonostachys</taxon>
    </lineage>
</organism>
<dbReference type="InterPro" id="IPR057503">
    <property type="entry name" value="PH_RdRP"/>
</dbReference>
<dbReference type="EMBL" id="CABFNO020001560">
    <property type="protein sequence ID" value="CAH0001997.1"/>
    <property type="molecule type" value="Genomic_DNA"/>
</dbReference>
<feature type="region of interest" description="Disordered" evidence="2">
    <location>
        <begin position="111"/>
        <end position="132"/>
    </location>
</feature>
<keyword evidence="1" id="KW-0808">Transferase</keyword>